<dbReference type="Proteomes" id="UP000499080">
    <property type="component" value="Unassembled WGS sequence"/>
</dbReference>
<dbReference type="EMBL" id="BGPR01010389">
    <property type="protein sequence ID" value="GBN45934.1"/>
    <property type="molecule type" value="Genomic_DNA"/>
</dbReference>
<comment type="caution">
    <text evidence="1">The sequence shown here is derived from an EMBL/GenBank/DDBJ whole genome shotgun (WGS) entry which is preliminary data.</text>
</comment>
<name>A0A4Y2P3H4_ARAVE</name>
<reference evidence="1 2" key="1">
    <citation type="journal article" date="2019" name="Sci. Rep.">
        <title>Orb-weaving spider Araneus ventricosus genome elucidates the spidroin gene catalogue.</title>
        <authorList>
            <person name="Kono N."/>
            <person name="Nakamura H."/>
            <person name="Ohtoshi R."/>
            <person name="Moran D.A.P."/>
            <person name="Shinohara A."/>
            <person name="Yoshida Y."/>
            <person name="Fujiwara M."/>
            <person name="Mori M."/>
            <person name="Tomita M."/>
            <person name="Arakawa K."/>
        </authorList>
    </citation>
    <scope>NUCLEOTIDE SEQUENCE [LARGE SCALE GENOMIC DNA]</scope>
</reference>
<evidence type="ECO:0000313" key="2">
    <source>
        <dbReference type="Proteomes" id="UP000499080"/>
    </source>
</evidence>
<evidence type="ECO:0000313" key="1">
    <source>
        <dbReference type="EMBL" id="GBN45934.1"/>
    </source>
</evidence>
<keyword evidence="2" id="KW-1185">Reference proteome</keyword>
<protein>
    <submittedName>
        <fullName evidence="1">Uncharacterized protein</fullName>
    </submittedName>
</protein>
<sequence>MNIQTLAMQTIHLRIFLEEHFTNHEIFREYDTESEEVGDSGNEEVNNSEWFSPKLAFCGGKQNLGRILGTKGPAKDVTSPVKSW</sequence>
<accession>A0A4Y2P3H4</accession>
<organism evidence="1 2">
    <name type="scientific">Araneus ventricosus</name>
    <name type="common">Orbweaver spider</name>
    <name type="synonym">Epeira ventricosa</name>
    <dbReference type="NCBI Taxonomy" id="182803"/>
    <lineage>
        <taxon>Eukaryota</taxon>
        <taxon>Metazoa</taxon>
        <taxon>Ecdysozoa</taxon>
        <taxon>Arthropoda</taxon>
        <taxon>Chelicerata</taxon>
        <taxon>Arachnida</taxon>
        <taxon>Araneae</taxon>
        <taxon>Araneomorphae</taxon>
        <taxon>Entelegynae</taxon>
        <taxon>Araneoidea</taxon>
        <taxon>Araneidae</taxon>
        <taxon>Araneus</taxon>
    </lineage>
</organism>
<dbReference type="AlphaFoldDB" id="A0A4Y2P3H4"/>
<proteinExistence type="predicted"/>
<gene>
    <name evidence="1" type="ORF">AVEN_106789_1</name>
</gene>